<dbReference type="InterPro" id="IPR004360">
    <property type="entry name" value="Glyas_Fos-R_dOase_dom"/>
</dbReference>
<dbReference type="EMBL" id="CP158299">
    <property type="protein sequence ID" value="XBV86237.1"/>
    <property type="molecule type" value="Genomic_DNA"/>
</dbReference>
<dbReference type="PROSITE" id="PS51819">
    <property type="entry name" value="VOC"/>
    <property type="match status" value="2"/>
</dbReference>
<proteinExistence type="predicted"/>
<feature type="domain" description="VOC" evidence="1">
    <location>
        <begin position="180"/>
        <end position="294"/>
    </location>
</feature>
<dbReference type="SUPFAM" id="SSF54593">
    <property type="entry name" value="Glyoxalase/Bleomycin resistance protein/Dihydroxybiphenyl dioxygenase"/>
    <property type="match status" value="2"/>
</dbReference>
<feature type="domain" description="VOC" evidence="1">
    <location>
        <begin position="19"/>
        <end position="135"/>
    </location>
</feature>
<reference evidence="2" key="1">
    <citation type="submission" date="2024-06" db="EMBL/GenBank/DDBJ databases">
        <title>Draft Genome Sequence of Deinococcus sonorensis Type Strain KR-87, a Biofilm Producing Representative of the Genus Deinococcus.</title>
        <authorList>
            <person name="Boren L.S."/>
            <person name="Grosso R.A."/>
            <person name="Hugenberg-Cox A.N."/>
            <person name="Hill J.T.E."/>
            <person name="Albert C.M."/>
            <person name="Tuohy J.M."/>
        </authorList>
    </citation>
    <scope>NUCLEOTIDE SEQUENCE</scope>
    <source>
        <strain evidence="2">KR-87</strain>
    </source>
</reference>
<organism evidence="2">
    <name type="scientific">Deinococcus sonorensis KR-87</name>
    <dbReference type="NCBI Taxonomy" id="694439"/>
    <lineage>
        <taxon>Bacteria</taxon>
        <taxon>Thermotogati</taxon>
        <taxon>Deinococcota</taxon>
        <taxon>Deinococci</taxon>
        <taxon>Deinococcales</taxon>
        <taxon>Deinococcaceae</taxon>
        <taxon>Deinococcus</taxon>
    </lineage>
</organism>
<dbReference type="InterPro" id="IPR029068">
    <property type="entry name" value="Glyas_Bleomycin-R_OHBP_Dase"/>
</dbReference>
<evidence type="ECO:0000313" key="2">
    <source>
        <dbReference type="EMBL" id="XBV86237.1"/>
    </source>
</evidence>
<dbReference type="Pfam" id="PF00903">
    <property type="entry name" value="Glyoxalase"/>
    <property type="match status" value="2"/>
</dbReference>
<name>A0AAU7UDH8_9DEIO</name>
<accession>A0AAU7UDH8</accession>
<dbReference type="AlphaFoldDB" id="A0AAU7UDH8"/>
<evidence type="ECO:0000259" key="1">
    <source>
        <dbReference type="PROSITE" id="PS51819"/>
    </source>
</evidence>
<dbReference type="PANTHER" id="PTHR43279:SF1">
    <property type="entry name" value="CATECHOL-2,3-DIOXYGENASE"/>
    <property type="match status" value="1"/>
</dbReference>
<protein>
    <submittedName>
        <fullName evidence="2">VOC family protein</fullName>
    </submittedName>
</protein>
<dbReference type="Gene3D" id="3.10.180.10">
    <property type="entry name" value="2,3-Dihydroxybiphenyl 1,2-Dioxygenase, domain 1"/>
    <property type="match status" value="2"/>
</dbReference>
<dbReference type="PANTHER" id="PTHR43279">
    <property type="entry name" value="CATECHOL-2,3-DIOXYGENASE"/>
    <property type="match status" value="1"/>
</dbReference>
<dbReference type="InterPro" id="IPR037523">
    <property type="entry name" value="VOC_core"/>
</dbReference>
<dbReference type="KEGG" id="dsc:ABOD76_07995"/>
<sequence length="310" mass="33052">MTSPAPHTPLATRIDPALTLGEVALTVRDLERASRFYQVTLGLTLLDRHGPAAVLGTPDGHPLVTLLGDAAAPEAPANAAGLYHLAIAFPTRPDLARWLQHAAALGLRLGQSDHKTHEAFYFNDPEGNGIEIYHDWPREQWPFKDGKFSRMDQAAVDLRGLLGTLTANDPGWAGAPNGTRMGHVHLKMSDAAATRQFYEQVLGFDITLDAMDAVFAGAGGYHHHLGNNAWHSRGGPAAPDGALGLRHSTIELSSAAELEAVITRLNRAGTQVHDSSAGLVVRDPSRNALRLRVGPSTVASALAALDQPAR</sequence>
<dbReference type="RefSeq" id="WP_350244294.1">
    <property type="nucleotide sequence ID" value="NZ_CP158299.1"/>
</dbReference>
<gene>
    <name evidence="2" type="ORF">ABOD76_07995</name>
</gene>